<dbReference type="EMBL" id="JBHSFN010000003">
    <property type="protein sequence ID" value="MFC4585673.1"/>
    <property type="molecule type" value="Genomic_DNA"/>
</dbReference>
<gene>
    <name evidence="3" type="ORF">ACFO8L_06305</name>
</gene>
<feature type="compositionally biased region" description="Pro residues" evidence="1">
    <location>
        <begin position="101"/>
        <end position="124"/>
    </location>
</feature>
<dbReference type="Gene3D" id="2.60.120.200">
    <property type="match status" value="1"/>
</dbReference>
<feature type="region of interest" description="Disordered" evidence="1">
    <location>
        <begin position="17"/>
        <end position="157"/>
    </location>
</feature>
<keyword evidence="4" id="KW-1185">Reference proteome</keyword>
<evidence type="ECO:0000313" key="3">
    <source>
        <dbReference type="EMBL" id="MFC4585673.1"/>
    </source>
</evidence>
<feature type="compositionally biased region" description="Low complexity" evidence="1">
    <location>
        <begin position="130"/>
        <end position="143"/>
    </location>
</feature>
<accession>A0ABV9EA29</accession>
<protein>
    <submittedName>
        <fullName evidence="3">Family 16 glycosylhydrolase</fullName>
    </submittedName>
</protein>
<dbReference type="RefSeq" id="WP_262847294.1">
    <property type="nucleotide sequence ID" value="NZ_JANZYP010000061.1"/>
</dbReference>
<feature type="compositionally biased region" description="Low complexity" evidence="1">
    <location>
        <begin position="88"/>
        <end position="100"/>
    </location>
</feature>
<dbReference type="SUPFAM" id="SSF49899">
    <property type="entry name" value="Concanavalin A-like lectins/glucanases"/>
    <property type="match status" value="1"/>
</dbReference>
<evidence type="ECO:0000259" key="2">
    <source>
        <dbReference type="PROSITE" id="PS51762"/>
    </source>
</evidence>
<dbReference type="Pfam" id="PF00722">
    <property type="entry name" value="Glyco_hydro_16"/>
    <property type="match status" value="1"/>
</dbReference>
<dbReference type="Proteomes" id="UP001595891">
    <property type="component" value="Unassembled WGS sequence"/>
</dbReference>
<proteinExistence type="predicted"/>
<dbReference type="CDD" id="cd00413">
    <property type="entry name" value="Glyco_hydrolase_16"/>
    <property type="match status" value="1"/>
</dbReference>
<organism evidence="3 4">
    <name type="scientific">Sphaerisporangium corydalis</name>
    <dbReference type="NCBI Taxonomy" id="1441875"/>
    <lineage>
        <taxon>Bacteria</taxon>
        <taxon>Bacillati</taxon>
        <taxon>Actinomycetota</taxon>
        <taxon>Actinomycetes</taxon>
        <taxon>Streptosporangiales</taxon>
        <taxon>Streptosporangiaceae</taxon>
        <taxon>Sphaerisporangium</taxon>
    </lineage>
</organism>
<comment type="caution">
    <text evidence="3">The sequence shown here is derived from an EMBL/GenBank/DDBJ whole genome shotgun (WGS) entry which is preliminary data.</text>
</comment>
<evidence type="ECO:0000256" key="1">
    <source>
        <dbReference type="SAM" id="MobiDB-lite"/>
    </source>
</evidence>
<reference evidence="4" key="1">
    <citation type="journal article" date="2019" name="Int. J. Syst. Evol. Microbiol.">
        <title>The Global Catalogue of Microorganisms (GCM) 10K type strain sequencing project: providing services to taxonomists for standard genome sequencing and annotation.</title>
        <authorList>
            <consortium name="The Broad Institute Genomics Platform"/>
            <consortium name="The Broad Institute Genome Sequencing Center for Infectious Disease"/>
            <person name="Wu L."/>
            <person name="Ma J."/>
        </authorList>
    </citation>
    <scope>NUCLEOTIDE SEQUENCE [LARGE SCALE GENOMIC DNA]</scope>
    <source>
        <strain evidence="4">CCUG 49560</strain>
    </source>
</reference>
<dbReference type="PROSITE" id="PS51762">
    <property type="entry name" value="GH16_2"/>
    <property type="match status" value="1"/>
</dbReference>
<feature type="domain" description="GH16" evidence="2">
    <location>
        <begin position="115"/>
        <end position="365"/>
    </location>
</feature>
<name>A0ABV9EA29_9ACTN</name>
<dbReference type="InterPro" id="IPR013320">
    <property type="entry name" value="ConA-like_dom_sf"/>
</dbReference>
<sequence length="365" mass="38658">MSIRNAYMIVAATTLGLCPGPGHDGRPSAEARPPGVHAGASPSAGAQGYPPHAGPVSSRPPGAGPYGRGDAPAVPPPPVYDHRYGRVSPSPTGDGTSFGPGSPPPPGGRTPVPPSGQGTPPAPPSDDRTPPAASEPPASRPGATPSALTAPDARWGTPVLVEDFDGTQIDRGKWEVYDSPDAQVNPRTAQATTVHDGMLHMKGGFYGGKDLSGGVASHLSQAYGRWEVRFRGEKGAGYSLVTLLWPSSQAGEYAEVDFAEVIDATRQTGGIYIHRGEAEQAQSQMRADFTQWHTVAVDWLPGRLTFWLDGKQTWDYTGPRVPSSRPMHLTLQNDVVCNQWSPCRNASTPATVSMFIDWVKIYRAP</sequence>
<dbReference type="InterPro" id="IPR000757">
    <property type="entry name" value="Beta-glucanase-like"/>
</dbReference>
<evidence type="ECO:0000313" key="4">
    <source>
        <dbReference type="Proteomes" id="UP001595891"/>
    </source>
</evidence>